<dbReference type="InterPro" id="IPR001466">
    <property type="entry name" value="Beta-lactam-related"/>
</dbReference>
<dbReference type="SUPFAM" id="SSF56601">
    <property type="entry name" value="beta-lactamase/transpeptidase-like"/>
    <property type="match status" value="1"/>
</dbReference>
<evidence type="ECO:0000313" key="2">
    <source>
        <dbReference type="EMBL" id="CAB4672256.1"/>
    </source>
</evidence>
<name>A0A6J6ME93_9ZZZZ</name>
<dbReference type="AlphaFoldDB" id="A0A6J6ME93"/>
<dbReference type="PANTHER" id="PTHR43319:SF3">
    <property type="entry name" value="BETA-LACTAMASE-RELATED DOMAIN-CONTAINING PROTEIN"/>
    <property type="match status" value="1"/>
</dbReference>
<accession>A0A6J6ME93</accession>
<dbReference type="Pfam" id="PF00144">
    <property type="entry name" value="Beta-lactamase"/>
    <property type="match status" value="1"/>
</dbReference>
<gene>
    <name evidence="2" type="ORF">UFOPK2242_01522</name>
</gene>
<feature type="domain" description="Beta-lactamase-related" evidence="1">
    <location>
        <begin position="29"/>
        <end position="373"/>
    </location>
</feature>
<sequence length="389" mass="41767">MLSGYVHPKFAPVAEELRRALGYGKGGVEAGGGAVAIYHRGELVADIWGGKRNLDGADWEGDTVALSFSTTKGVVATVAHRLVDQGLLDVHSAVSDYWPEFGTPDKSEIKVRHLLDHSAGMHSLRGVVDDAFGLLDWQATTEGLAGASPAWKPGSRHGYHGITFGFLVGELIKRVTGLTVNEAVQREVVEPLGLDSMSIGWPEERASERADLIIRRSPTERFEPGLGMLGRISVLRPTVDAFVVPRFTELIESDDIYAAELPALNGCFTARSLAGMYSVLADGGLGPNGEYLSAGTLKNATTIQELRMRPDAVVGFPMRWRLGYHMAATNRGILPGGFGHFGFGGSGAWADPLHELSVAFTCNRVAGTPFADMRMLRIGASAVRCASRH</sequence>
<dbReference type="EMBL" id="CAEZWM010000250">
    <property type="protein sequence ID" value="CAB4672256.1"/>
    <property type="molecule type" value="Genomic_DNA"/>
</dbReference>
<reference evidence="2" key="1">
    <citation type="submission" date="2020-05" db="EMBL/GenBank/DDBJ databases">
        <authorList>
            <person name="Chiriac C."/>
            <person name="Salcher M."/>
            <person name="Ghai R."/>
            <person name="Kavagutti S V."/>
        </authorList>
    </citation>
    <scope>NUCLEOTIDE SEQUENCE</scope>
</reference>
<dbReference type="InterPro" id="IPR052907">
    <property type="entry name" value="Beta-lactamase/esterase"/>
</dbReference>
<dbReference type="PANTHER" id="PTHR43319">
    <property type="entry name" value="BETA-LACTAMASE-RELATED"/>
    <property type="match status" value="1"/>
</dbReference>
<protein>
    <submittedName>
        <fullName evidence="2">Unannotated protein</fullName>
    </submittedName>
</protein>
<evidence type="ECO:0000259" key="1">
    <source>
        <dbReference type="Pfam" id="PF00144"/>
    </source>
</evidence>
<proteinExistence type="predicted"/>
<dbReference type="InterPro" id="IPR012338">
    <property type="entry name" value="Beta-lactam/transpept-like"/>
</dbReference>
<dbReference type="Gene3D" id="3.40.710.10">
    <property type="entry name" value="DD-peptidase/beta-lactamase superfamily"/>
    <property type="match status" value="1"/>
</dbReference>
<organism evidence="2">
    <name type="scientific">freshwater metagenome</name>
    <dbReference type="NCBI Taxonomy" id="449393"/>
    <lineage>
        <taxon>unclassified sequences</taxon>
        <taxon>metagenomes</taxon>
        <taxon>ecological metagenomes</taxon>
    </lineage>
</organism>